<dbReference type="Proteomes" id="UP000199076">
    <property type="component" value="Unassembled WGS sequence"/>
</dbReference>
<dbReference type="STRING" id="660518.SAMN05216218_106277"/>
<reference evidence="3" key="1">
    <citation type="submission" date="2016-10" db="EMBL/GenBank/DDBJ databases">
        <authorList>
            <person name="Varghese N."/>
            <person name="Submissions S."/>
        </authorList>
    </citation>
    <scope>NUCLEOTIDE SEQUENCE [LARGE SCALE GENOMIC DNA]</scope>
    <source>
        <strain evidence="3">IBRC-M 10760</strain>
    </source>
</reference>
<feature type="region of interest" description="Disordered" evidence="1">
    <location>
        <begin position="20"/>
        <end position="86"/>
    </location>
</feature>
<evidence type="ECO:0000313" key="3">
    <source>
        <dbReference type="Proteomes" id="UP000199076"/>
    </source>
</evidence>
<dbReference type="AlphaFoldDB" id="A0A1G7LG78"/>
<feature type="compositionally biased region" description="Low complexity" evidence="1">
    <location>
        <begin position="60"/>
        <end position="78"/>
    </location>
</feature>
<evidence type="ECO:0000256" key="1">
    <source>
        <dbReference type="SAM" id="MobiDB-lite"/>
    </source>
</evidence>
<dbReference type="EMBL" id="FNBK01000006">
    <property type="protein sequence ID" value="SDF48344.1"/>
    <property type="molecule type" value="Genomic_DNA"/>
</dbReference>
<protein>
    <submittedName>
        <fullName evidence="2">Uncharacterized protein</fullName>
    </submittedName>
</protein>
<keyword evidence="3" id="KW-1185">Reference proteome</keyword>
<name>A0A1G7LG78_9EURY</name>
<dbReference type="PROSITE" id="PS51257">
    <property type="entry name" value="PROKAR_LIPOPROTEIN"/>
    <property type="match status" value="1"/>
</dbReference>
<feature type="compositionally biased region" description="Polar residues" evidence="1">
    <location>
        <begin position="21"/>
        <end position="59"/>
    </location>
</feature>
<sequence>MQRRALLGALVAALGLAGCSGRSTEGQQTRRQTVPEESNSSPHQTSNTDTPRESPTQMRTSETPTTNTSTQTETVTRTRTPHSDPVNLRIGYEAHFRDHFGGEAAPSGKQWLIIRYKAYNSGSSGASLAPADFHWIGDNETVDTPTGPVPYTFLGRRSYTTSDAIYPDQSVIRSMTFAVPQSATSQRLDLDYAPPATIEMYPTNLPDQRNCQLEEFDCKGL</sequence>
<proteinExistence type="predicted"/>
<evidence type="ECO:0000313" key="2">
    <source>
        <dbReference type="EMBL" id="SDF48344.1"/>
    </source>
</evidence>
<accession>A0A1G7LG78</accession>
<gene>
    <name evidence="2" type="ORF">SAMN05216218_106277</name>
</gene>
<organism evidence="2 3">
    <name type="scientific">Halorientalis regularis</name>
    <dbReference type="NCBI Taxonomy" id="660518"/>
    <lineage>
        <taxon>Archaea</taxon>
        <taxon>Methanobacteriati</taxon>
        <taxon>Methanobacteriota</taxon>
        <taxon>Stenosarchaea group</taxon>
        <taxon>Halobacteria</taxon>
        <taxon>Halobacteriales</taxon>
        <taxon>Haloarculaceae</taxon>
        <taxon>Halorientalis</taxon>
    </lineage>
</organism>